<evidence type="ECO:0000256" key="3">
    <source>
        <dbReference type="ARBA" id="ARBA00022827"/>
    </source>
</evidence>
<dbReference type="GO" id="GO:0050660">
    <property type="term" value="F:flavin adenine dinucleotide binding"/>
    <property type="evidence" value="ECO:0007669"/>
    <property type="project" value="InterPro"/>
</dbReference>
<evidence type="ECO:0000256" key="8">
    <source>
        <dbReference type="PIRSR" id="PIRSR000350-3"/>
    </source>
</evidence>
<dbReference type="GO" id="GO:0005829">
    <property type="term" value="C:cytosol"/>
    <property type="evidence" value="ECO:0007669"/>
    <property type="project" value="TreeGrafter"/>
</dbReference>
<sequence length="463" mass="49993">MTDVDLFVLGGGSGGVACARRAAAHGAKVALAEQSRLGGTCVIRGCVPKKLMRYGAHFADYFKIAEAYGWAGSKPQFDFGRLLQARNREIERLTGIYATMLEKSGVRVIRGHGSVVGRAGQDFLVQIGAERLTARNVVIAVGGHPVRPEIEGIELSLTSDEILEDIYPQPARLAVVGGGYIGLEIASFMAGFGIETHLIIRQDLPLRGFDDDLRQDLRDRLVERGIHIHADTRPIRILDSGGGRILETDRQPIEADMVVMATGRLAKARTEGLGAVELGASRDPQGRILVNERYESVVPGLYAIGDCSSHAHNAAFAGQFDLTPIAIAEGRALAERLFNREPQPVDYRYVPTAVFAIPEAASVGMSETAARAAGHDVQIYRTRFRPMLYTIPDGKERTMMKIVVDKSNDRVLGVHMVGDDAAEIIQGLAVALTSGATKAQFDATVAIHPTAAEEFVTLYQPVG</sequence>
<dbReference type="InterPro" id="IPR001100">
    <property type="entry name" value="Pyr_nuc-diS_OxRdtase"/>
</dbReference>
<dbReference type="Gene3D" id="3.30.390.30">
    <property type="match status" value="1"/>
</dbReference>
<keyword evidence="14" id="KW-1185">Reference proteome</keyword>
<dbReference type="Pfam" id="PF07992">
    <property type="entry name" value="Pyr_redox_2"/>
    <property type="match status" value="1"/>
</dbReference>
<dbReference type="GO" id="GO:0004362">
    <property type="term" value="F:glutathione-disulfide reductase (NADPH) activity"/>
    <property type="evidence" value="ECO:0007669"/>
    <property type="project" value="TreeGrafter"/>
</dbReference>
<evidence type="ECO:0000256" key="9">
    <source>
        <dbReference type="PIRSR" id="PIRSR000350-4"/>
    </source>
</evidence>
<evidence type="ECO:0000256" key="6">
    <source>
        <dbReference type="ARBA" id="ARBA00023284"/>
    </source>
</evidence>
<dbReference type="PRINTS" id="PR00411">
    <property type="entry name" value="PNDRDTASEI"/>
</dbReference>
<dbReference type="Gene3D" id="3.50.50.60">
    <property type="entry name" value="FAD/NAD(P)-binding domain"/>
    <property type="match status" value="2"/>
</dbReference>
<dbReference type="PROSITE" id="PS00076">
    <property type="entry name" value="PYRIDINE_REDOX_1"/>
    <property type="match status" value="1"/>
</dbReference>
<keyword evidence="3 8" id="KW-0274">FAD</keyword>
<feature type="binding site" evidence="8">
    <location>
        <begin position="177"/>
        <end position="184"/>
    </location>
    <ligand>
        <name>NAD(+)</name>
        <dbReference type="ChEBI" id="CHEBI:57540"/>
    </ligand>
</feature>
<feature type="binding site" evidence="8">
    <location>
        <position position="263"/>
    </location>
    <ligand>
        <name>NAD(+)</name>
        <dbReference type="ChEBI" id="CHEBI:57540"/>
    </ligand>
</feature>
<dbReference type="NCBIfam" id="NF004776">
    <property type="entry name" value="PRK06116.1"/>
    <property type="match status" value="1"/>
</dbReference>
<evidence type="ECO:0000256" key="7">
    <source>
        <dbReference type="PIRSR" id="PIRSR000350-2"/>
    </source>
</evidence>
<reference evidence="13 14" key="1">
    <citation type="submission" date="2017-06" db="EMBL/GenBank/DDBJ databases">
        <authorList>
            <person name="Kim H.J."/>
            <person name="Triplett B.A."/>
        </authorList>
    </citation>
    <scope>NUCLEOTIDE SEQUENCE [LARGE SCALE GENOMIC DNA]</scope>
    <source>
        <strain evidence="13 14">B29T1</strain>
    </source>
</reference>
<comment type="cofactor">
    <cofactor evidence="8">
        <name>FAD</name>
        <dbReference type="ChEBI" id="CHEBI:57692"/>
    </cofactor>
    <text evidence="8">Binds 1 FAD per subunit.</text>
</comment>
<protein>
    <submittedName>
        <fullName evidence="13">NADPH-glutathione reductase</fullName>
    </submittedName>
</protein>
<dbReference type="InterPro" id="IPR036188">
    <property type="entry name" value="FAD/NAD-bd_sf"/>
</dbReference>
<dbReference type="InterPro" id="IPR016156">
    <property type="entry name" value="FAD/NAD-linked_Rdtase_dimer_sf"/>
</dbReference>
<organism evidence="13 14">
    <name type="scientific">Arboricoccus pini</name>
    <dbReference type="NCBI Taxonomy" id="1963835"/>
    <lineage>
        <taxon>Bacteria</taxon>
        <taxon>Pseudomonadati</taxon>
        <taxon>Pseudomonadota</taxon>
        <taxon>Alphaproteobacteria</taxon>
        <taxon>Geminicoccales</taxon>
        <taxon>Geminicoccaceae</taxon>
        <taxon>Arboricoccus</taxon>
    </lineage>
</organism>
<gene>
    <name evidence="13" type="ORF">SAMN07250955_10561</name>
</gene>
<keyword evidence="6 10" id="KW-0676">Redox-active center</keyword>
<keyword evidence="5" id="KW-1015">Disulfide bond</keyword>
<evidence type="ECO:0000256" key="2">
    <source>
        <dbReference type="ARBA" id="ARBA00022630"/>
    </source>
</evidence>
<keyword evidence="8" id="KW-0547">Nucleotide-binding</keyword>
<feature type="disulfide bond" description="Redox-active" evidence="9">
    <location>
        <begin position="41"/>
        <end position="46"/>
    </location>
</feature>
<keyword evidence="4 10" id="KW-0560">Oxidoreductase</keyword>
<proteinExistence type="inferred from homology"/>
<evidence type="ECO:0000256" key="5">
    <source>
        <dbReference type="ARBA" id="ARBA00023157"/>
    </source>
</evidence>
<feature type="binding site" evidence="8">
    <location>
        <position position="50"/>
    </location>
    <ligand>
        <name>FAD</name>
        <dbReference type="ChEBI" id="CHEBI:57692"/>
    </ligand>
</feature>
<dbReference type="InterPro" id="IPR023753">
    <property type="entry name" value="FAD/NAD-binding_dom"/>
</dbReference>
<dbReference type="PANTHER" id="PTHR42737">
    <property type="entry name" value="GLUTATHIONE REDUCTASE"/>
    <property type="match status" value="1"/>
</dbReference>
<dbReference type="OrthoDB" id="9764616at2"/>
<dbReference type="InterPro" id="IPR004099">
    <property type="entry name" value="Pyr_nucl-diS_OxRdtase_dimer"/>
</dbReference>
<evidence type="ECO:0000256" key="4">
    <source>
        <dbReference type="ARBA" id="ARBA00023002"/>
    </source>
</evidence>
<dbReference type="AlphaFoldDB" id="A0A212R2F0"/>
<feature type="active site" description="Proton acceptor" evidence="7">
    <location>
        <position position="448"/>
    </location>
</feature>
<evidence type="ECO:0000313" key="13">
    <source>
        <dbReference type="EMBL" id="SNB66183.1"/>
    </source>
</evidence>
<dbReference type="Pfam" id="PF02852">
    <property type="entry name" value="Pyr_redox_dim"/>
    <property type="match status" value="1"/>
</dbReference>
<dbReference type="PIRSF" id="PIRSF000350">
    <property type="entry name" value="Mercury_reductase_MerA"/>
    <property type="match status" value="1"/>
</dbReference>
<keyword evidence="8" id="KW-0520">NAD</keyword>
<evidence type="ECO:0000313" key="14">
    <source>
        <dbReference type="Proteomes" id="UP000197065"/>
    </source>
</evidence>
<name>A0A212R2F0_9PROT</name>
<dbReference type="GO" id="GO:0006749">
    <property type="term" value="P:glutathione metabolic process"/>
    <property type="evidence" value="ECO:0007669"/>
    <property type="project" value="TreeGrafter"/>
</dbReference>
<feature type="binding site" evidence="8">
    <location>
        <position position="113"/>
    </location>
    <ligand>
        <name>FAD</name>
        <dbReference type="ChEBI" id="CHEBI:57692"/>
    </ligand>
</feature>
<dbReference type="GO" id="GO:0045454">
    <property type="term" value="P:cell redox homeostasis"/>
    <property type="evidence" value="ECO:0007669"/>
    <property type="project" value="InterPro"/>
</dbReference>
<dbReference type="SUPFAM" id="SSF51905">
    <property type="entry name" value="FAD/NAD(P)-binding domain"/>
    <property type="match status" value="1"/>
</dbReference>
<keyword evidence="2 10" id="KW-0285">Flavoprotein</keyword>
<dbReference type="RefSeq" id="WP_088561060.1">
    <property type="nucleotide sequence ID" value="NZ_FYEH01000005.1"/>
</dbReference>
<evidence type="ECO:0000256" key="10">
    <source>
        <dbReference type="RuleBase" id="RU003691"/>
    </source>
</evidence>
<evidence type="ECO:0000259" key="11">
    <source>
        <dbReference type="Pfam" id="PF02852"/>
    </source>
</evidence>
<evidence type="ECO:0000259" key="12">
    <source>
        <dbReference type="Pfam" id="PF07992"/>
    </source>
</evidence>
<comment type="similarity">
    <text evidence="1 10">Belongs to the class-I pyridine nucleotide-disulfide oxidoreductase family.</text>
</comment>
<dbReference type="GO" id="GO:0034599">
    <property type="term" value="P:cellular response to oxidative stress"/>
    <property type="evidence" value="ECO:0007669"/>
    <property type="project" value="TreeGrafter"/>
</dbReference>
<feature type="domain" description="FAD/NAD(P)-binding" evidence="12">
    <location>
        <begin position="5"/>
        <end position="330"/>
    </location>
</feature>
<dbReference type="SUPFAM" id="SSF55424">
    <property type="entry name" value="FAD/NAD-linked reductases, dimerisation (C-terminal) domain"/>
    <property type="match status" value="1"/>
</dbReference>
<feature type="domain" description="Pyridine nucleotide-disulphide oxidoreductase dimerisation" evidence="11">
    <location>
        <begin position="350"/>
        <end position="458"/>
    </location>
</feature>
<dbReference type="PANTHER" id="PTHR42737:SF2">
    <property type="entry name" value="GLUTATHIONE REDUCTASE"/>
    <property type="match status" value="1"/>
</dbReference>
<accession>A0A212R2F0</accession>
<dbReference type="EMBL" id="FYEH01000005">
    <property type="protein sequence ID" value="SNB66183.1"/>
    <property type="molecule type" value="Genomic_DNA"/>
</dbReference>
<evidence type="ECO:0000256" key="1">
    <source>
        <dbReference type="ARBA" id="ARBA00007532"/>
    </source>
</evidence>
<dbReference type="InterPro" id="IPR046952">
    <property type="entry name" value="GSHR/TRXR-like"/>
</dbReference>
<feature type="binding site" evidence="8">
    <location>
        <position position="306"/>
    </location>
    <ligand>
        <name>FAD</name>
        <dbReference type="ChEBI" id="CHEBI:57692"/>
    </ligand>
</feature>
<dbReference type="InterPro" id="IPR012999">
    <property type="entry name" value="Pyr_OxRdtase_I_AS"/>
</dbReference>
<dbReference type="PRINTS" id="PR00368">
    <property type="entry name" value="FADPNR"/>
</dbReference>
<dbReference type="Proteomes" id="UP000197065">
    <property type="component" value="Unassembled WGS sequence"/>
</dbReference>